<sequence length="254" mass="26358">MIGVLGSAAARHPVGVQTTRVTTSPLAALRAAVSDALALVSPVDCAGCGVADRSMCGACRAALLAQPFEQRWGDELVVWSGLRYGGAVQAALNAFKDEGRTDAAAALARPLGVVLDHAAARLRGRPGAMRIDLVAVPSSRAATARRGYEPVRSLLAGAGRRSPRWLVQRLRTRDQAGLGRQERALNVAGSMVATRPLLGRHVVIVDDVVTTGSTLLEAARALAAAGAVVRGAVTLAATPRLHPAKTVHIRGIVE</sequence>
<proteinExistence type="inferred from homology"/>
<reference evidence="3 4" key="1">
    <citation type="submission" date="2017-11" db="EMBL/GenBank/DDBJ databases">
        <title>Genomic Encyclopedia of Archaeal and Bacterial Type Strains, Phase II (KMG-II): From Individual Species to Whole Genera.</title>
        <authorList>
            <person name="Goeker M."/>
        </authorList>
    </citation>
    <scope>NUCLEOTIDE SEQUENCE [LARGE SCALE GENOMIC DNA]</scope>
    <source>
        <strain evidence="3 4">DSM 25625</strain>
    </source>
</reference>
<dbReference type="Proteomes" id="UP000230161">
    <property type="component" value="Unassembled WGS sequence"/>
</dbReference>
<protein>
    <submittedName>
        <fullName evidence="3">Putative amidophosphoribosyltransferase</fullName>
    </submittedName>
</protein>
<evidence type="ECO:0000313" key="3">
    <source>
        <dbReference type="EMBL" id="PJJ61683.1"/>
    </source>
</evidence>
<accession>A0A2M9BUS1</accession>
<dbReference type="Gene3D" id="3.40.50.2020">
    <property type="match status" value="1"/>
</dbReference>
<organism evidence="3 4">
    <name type="scientific">Compostimonas suwonensis</name>
    <dbReference type="NCBI Taxonomy" id="1048394"/>
    <lineage>
        <taxon>Bacteria</taxon>
        <taxon>Bacillati</taxon>
        <taxon>Actinomycetota</taxon>
        <taxon>Actinomycetes</taxon>
        <taxon>Micrococcales</taxon>
        <taxon>Microbacteriaceae</taxon>
        <taxon>Compostimonas</taxon>
    </lineage>
</organism>
<dbReference type="GO" id="GO:0016757">
    <property type="term" value="F:glycosyltransferase activity"/>
    <property type="evidence" value="ECO:0007669"/>
    <property type="project" value="UniProtKB-KW"/>
</dbReference>
<dbReference type="SUPFAM" id="SSF53271">
    <property type="entry name" value="PRTase-like"/>
    <property type="match status" value="1"/>
</dbReference>
<keyword evidence="3" id="KW-0808">Transferase</keyword>
<keyword evidence="3" id="KW-0328">Glycosyltransferase</keyword>
<gene>
    <name evidence="3" type="ORF">CLV54_2633</name>
</gene>
<comment type="similarity">
    <text evidence="1">Belongs to the ComF/GntX family.</text>
</comment>
<comment type="caution">
    <text evidence="3">The sequence shown here is derived from an EMBL/GenBank/DDBJ whole genome shotgun (WGS) entry which is preliminary data.</text>
</comment>
<dbReference type="InterPro" id="IPR029057">
    <property type="entry name" value="PRTase-like"/>
</dbReference>
<keyword evidence="4" id="KW-1185">Reference proteome</keyword>
<evidence type="ECO:0000259" key="2">
    <source>
        <dbReference type="Pfam" id="PF00156"/>
    </source>
</evidence>
<evidence type="ECO:0000256" key="1">
    <source>
        <dbReference type="ARBA" id="ARBA00008007"/>
    </source>
</evidence>
<feature type="domain" description="Phosphoribosyltransferase" evidence="2">
    <location>
        <begin position="193"/>
        <end position="237"/>
    </location>
</feature>
<dbReference type="PANTHER" id="PTHR47505">
    <property type="entry name" value="DNA UTILIZATION PROTEIN YHGH"/>
    <property type="match status" value="1"/>
</dbReference>
<dbReference type="InterPro" id="IPR051910">
    <property type="entry name" value="ComF/GntX_DNA_util-trans"/>
</dbReference>
<name>A0A2M9BUS1_9MICO</name>
<dbReference type="Pfam" id="PF00156">
    <property type="entry name" value="Pribosyltran"/>
    <property type="match status" value="1"/>
</dbReference>
<evidence type="ECO:0000313" key="4">
    <source>
        <dbReference type="Proteomes" id="UP000230161"/>
    </source>
</evidence>
<dbReference type="AlphaFoldDB" id="A0A2M9BUS1"/>
<dbReference type="InterPro" id="IPR000836">
    <property type="entry name" value="PRTase_dom"/>
</dbReference>
<dbReference type="PANTHER" id="PTHR47505:SF1">
    <property type="entry name" value="DNA UTILIZATION PROTEIN YHGH"/>
    <property type="match status" value="1"/>
</dbReference>
<dbReference type="EMBL" id="PGFB01000004">
    <property type="protein sequence ID" value="PJJ61683.1"/>
    <property type="molecule type" value="Genomic_DNA"/>
</dbReference>